<name>A0AAQ2UUH7_OENOE</name>
<dbReference type="AlphaFoldDB" id="A0AAQ2UUH7"/>
<reference evidence="1 2" key="1">
    <citation type="submission" date="2018-08" db="EMBL/GenBank/DDBJ databases">
        <authorList>
            <person name="Lorentzen P. G. S. M."/>
        </authorList>
    </citation>
    <scope>NUCLEOTIDE SEQUENCE [LARGE SCALE GENOMIC DNA]</scope>
    <source>
        <strain evidence="1 2">CRBO_1381</strain>
    </source>
</reference>
<evidence type="ECO:0000313" key="1">
    <source>
        <dbReference type="EMBL" id="VDB99307.1"/>
    </source>
</evidence>
<sequence length="38" mass="4463">MEDSRIAAIQRYSETVFLKIIFDYKTGSSGTRFLYIQN</sequence>
<dbReference type="Proteomes" id="UP000294726">
    <property type="component" value="Chromosome"/>
</dbReference>
<protein>
    <submittedName>
        <fullName evidence="1">Uncharacterized protein</fullName>
    </submittedName>
</protein>
<dbReference type="EMBL" id="LR031358">
    <property type="protein sequence ID" value="VDB99307.1"/>
    <property type="molecule type" value="Genomic_DNA"/>
</dbReference>
<accession>A0AAQ2UUH7</accession>
<organism evidence="1 2">
    <name type="scientific">Oenococcus oeni</name>
    <name type="common">Leuconostoc oenos</name>
    <dbReference type="NCBI Taxonomy" id="1247"/>
    <lineage>
        <taxon>Bacteria</taxon>
        <taxon>Bacillati</taxon>
        <taxon>Bacillota</taxon>
        <taxon>Bacilli</taxon>
        <taxon>Lactobacillales</taxon>
        <taxon>Lactobacillaceae</taxon>
        <taxon>Oenococcus</taxon>
    </lineage>
</organism>
<gene>
    <name evidence="1" type="ORF">OENI_1863</name>
</gene>
<evidence type="ECO:0000313" key="2">
    <source>
        <dbReference type="Proteomes" id="UP000294726"/>
    </source>
</evidence>
<proteinExistence type="predicted"/>